<organism evidence="3 4">
    <name type="scientific">Novosphingobium humi</name>
    <dbReference type="NCBI Taxonomy" id="2282397"/>
    <lineage>
        <taxon>Bacteria</taxon>
        <taxon>Pseudomonadati</taxon>
        <taxon>Pseudomonadota</taxon>
        <taxon>Alphaproteobacteria</taxon>
        <taxon>Sphingomonadales</taxon>
        <taxon>Sphingomonadaceae</taxon>
        <taxon>Novosphingobium</taxon>
    </lineage>
</organism>
<dbReference type="EMBL" id="CP117417">
    <property type="protein sequence ID" value="WCT78683.1"/>
    <property type="molecule type" value="Genomic_DNA"/>
</dbReference>
<dbReference type="Pfam" id="PF01832">
    <property type="entry name" value="Glucosaminidase"/>
    <property type="match status" value="1"/>
</dbReference>
<protein>
    <submittedName>
        <fullName evidence="3">Glucosaminidase domain-containing protein</fullName>
    </submittedName>
</protein>
<reference evidence="3 4" key="1">
    <citation type="submission" date="2023-02" db="EMBL/GenBank/DDBJ databases">
        <title>Genome sequence of Novosphingobium humi KACC 19094.</title>
        <authorList>
            <person name="Kim S."/>
            <person name="Heo J."/>
            <person name="Kwon S.-W."/>
        </authorList>
    </citation>
    <scope>NUCLEOTIDE SEQUENCE [LARGE SCALE GENOMIC DNA]</scope>
    <source>
        <strain evidence="3 4">KACC 19094</strain>
    </source>
</reference>
<dbReference type="PANTHER" id="PTHR33308:SF9">
    <property type="entry name" value="PEPTIDOGLYCAN HYDROLASE FLGJ"/>
    <property type="match status" value="1"/>
</dbReference>
<feature type="domain" description="Mannosyl-glycoprotein endo-beta-N-acetylglucosamidase-like" evidence="2">
    <location>
        <begin position="3"/>
        <end position="156"/>
    </location>
</feature>
<evidence type="ECO:0000259" key="2">
    <source>
        <dbReference type="SMART" id="SM00047"/>
    </source>
</evidence>
<dbReference type="SMART" id="SM00047">
    <property type="entry name" value="LYZ2"/>
    <property type="match status" value="1"/>
</dbReference>
<dbReference type="InterPro" id="IPR051056">
    <property type="entry name" value="Glycosyl_Hydrolase_73"/>
</dbReference>
<keyword evidence="4" id="KW-1185">Reference proteome</keyword>
<gene>
    <name evidence="3" type="ORF">PQ457_06885</name>
</gene>
<sequence length="160" mass="17168">MPTIPPDIIAAARASQAKWKIPASISLAQWALESAWGKSVSGKNNYGGITAKVSGASFPHVPGTPLEPATLCWTREVVNGQSVRCQRYFKDYASAEDYFDAHGKLLATGKPYAKARALLPDPNAFADALTGVYATDPKYGSTLKAIMRGSNLYQHNLPLA</sequence>
<dbReference type="RefSeq" id="WP_273618993.1">
    <property type="nucleotide sequence ID" value="NZ_CP117417.1"/>
</dbReference>
<dbReference type="InterPro" id="IPR002901">
    <property type="entry name" value="MGlyc_endo_b_GlcNAc-like_dom"/>
</dbReference>
<accession>A0ABY7U0C2</accession>
<name>A0ABY7U0C2_9SPHN</name>
<evidence type="ECO:0000256" key="1">
    <source>
        <dbReference type="ARBA" id="ARBA00022801"/>
    </source>
</evidence>
<dbReference type="PANTHER" id="PTHR33308">
    <property type="entry name" value="PEPTIDOGLYCAN HYDROLASE FLGJ"/>
    <property type="match status" value="1"/>
</dbReference>
<dbReference type="Gene3D" id="1.10.530.10">
    <property type="match status" value="1"/>
</dbReference>
<evidence type="ECO:0000313" key="4">
    <source>
        <dbReference type="Proteomes" id="UP001218231"/>
    </source>
</evidence>
<dbReference type="Proteomes" id="UP001218231">
    <property type="component" value="Chromosome"/>
</dbReference>
<proteinExistence type="predicted"/>
<keyword evidence="1" id="KW-0378">Hydrolase</keyword>
<evidence type="ECO:0000313" key="3">
    <source>
        <dbReference type="EMBL" id="WCT78683.1"/>
    </source>
</evidence>